<dbReference type="AlphaFoldDB" id="A0A1M4MUV2"/>
<protein>
    <submittedName>
        <fullName evidence="1">Transposase</fullName>
    </submittedName>
</protein>
<dbReference type="GO" id="GO:0004803">
    <property type="term" value="F:transposase activity"/>
    <property type="evidence" value="ECO:0007669"/>
    <property type="project" value="InterPro"/>
</dbReference>
<evidence type="ECO:0000313" key="1">
    <source>
        <dbReference type="EMBL" id="SCM65929.1"/>
    </source>
</evidence>
<evidence type="ECO:0000313" key="2">
    <source>
        <dbReference type="Proteomes" id="UP000184085"/>
    </source>
</evidence>
<gene>
    <name evidence="1" type="ORF">KARMA_0099</name>
</gene>
<dbReference type="Proteomes" id="UP000184085">
    <property type="component" value="Unassembled WGS sequence"/>
</dbReference>
<sequence>MGATSEFLAMVPRRADGKRNWPSELKARIVAETLIEGETVKAVAQRYELIPSTVSDWRRIARQGKLVLPNLDGMNFVPVEVEAPVAQPVPTTSSGTIDVVMGDIAVRLDAATPAPRIAEIARALAT</sequence>
<dbReference type="Pfam" id="PF01527">
    <property type="entry name" value="HTH_Tnp_1"/>
    <property type="match status" value="1"/>
</dbReference>
<dbReference type="InterPro" id="IPR010921">
    <property type="entry name" value="Trp_repressor/repl_initiator"/>
</dbReference>
<dbReference type="SUPFAM" id="SSF48295">
    <property type="entry name" value="TrpR-like"/>
    <property type="match status" value="1"/>
</dbReference>
<name>A0A1M4MUV2_9RHOB</name>
<keyword evidence="2" id="KW-1185">Reference proteome</keyword>
<dbReference type="EMBL" id="FMJB01000001">
    <property type="protein sequence ID" value="SCM65929.1"/>
    <property type="molecule type" value="Genomic_DNA"/>
</dbReference>
<accession>A0A1M4MUV2</accession>
<organism evidence="1 2">
    <name type="scientific">Donghicola eburneus</name>
    <dbReference type="NCBI Taxonomy" id="393278"/>
    <lineage>
        <taxon>Bacteria</taxon>
        <taxon>Pseudomonadati</taxon>
        <taxon>Pseudomonadota</taxon>
        <taxon>Alphaproteobacteria</taxon>
        <taxon>Rhodobacterales</taxon>
        <taxon>Roseobacteraceae</taxon>
        <taxon>Donghicola</taxon>
    </lineage>
</organism>
<proteinExistence type="predicted"/>
<dbReference type="InterPro" id="IPR002514">
    <property type="entry name" value="Transposase_8"/>
</dbReference>
<dbReference type="GO" id="GO:0006313">
    <property type="term" value="P:DNA transposition"/>
    <property type="evidence" value="ECO:0007669"/>
    <property type="project" value="InterPro"/>
</dbReference>
<dbReference type="PANTHER" id="PTHR37936:SF3">
    <property type="entry name" value="TRANSPOSASE INSC FOR INSERTION ELEMENT IS2A-RELATED"/>
    <property type="match status" value="1"/>
</dbReference>
<dbReference type="RefSeq" id="WP_246802475.1">
    <property type="nucleotide sequence ID" value="NZ_FMJB01000001.1"/>
</dbReference>
<reference evidence="2" key="1">
    <citation type="submission" date="2016-09" db="EMBL/GenBank/DDBJ databases">
        <authorList>
            <person name="Wibberg D."/>
        </authorList>
    </citation>
    <scope>NUCLEOTIDE SEQUENCE [LARGE SCALE GENOMIC DNA]</scope>
</reference>
<dbReference type="GO" id="GO:0043565">
    <property type="term" value="F:sequence-specific DNA binding"/>
    <property type="evidence" value="ECO:0007669"/>
    <property type="project" value="InterPro"/>
</dbReference>
<dbReference type="PANTHER" id="PTHR37936">
    <property type="entry name" value="TRANSPOSASE INSC FOR INSERTION ELEMENT IS2A-RELATED"/>
    <property type="match status" value="1"/>
</dbReference>